<proteinExistence type="predicted"/>
<dbReference type="Proteomes" id="UP001254848">
    <property type="component" value="Unassembled WGS sequence"/>
</dbReference>
<evidence type="ECO:0000313" key="2">
    <source>
        <dbReference type="EMBL" id="MDT8900866.1"/>
    </source>
</evidence>
<evidence type="ECO:0000256" key="1">
    <source>
        <dbReference type="SAM" id="Phobius"/>
    </source>
</evidence>
<name>A0ABU3NVM0_9FIRM</name>
<dbReference type="EMBL" id="JAUOZS010000001">
    <property type="protein sequence ID" value="MDT8900866.1"/>
    <property type="molecule type" value="Genomic_DNA"/>
</dbReference>
<evidence type="ECO:0000313" key="3">
    <source>
        <dbReference type="Proteomes" id="UP001254848"/>
    </source>
</evidence>
<feature type="transmembrane region" description="Helical" evidence="1">
    <location>
        <begin position="36"/>
        <end position="56"/>
    </location>
</feature>
<keyword evidence="3" id="KW-1185">Reference proteome</keyword>
<reference evidence="2 3" key="1">
    <citation type="submission" date="2023-07" db="EMBL/GenBank/DDBJ databases">
        <title>The novel representative of Negativicutes class, Anaeroselena agilis gen. nov. sp. nov.</title>
        <authorList>
            <person name="Prokofeva M.I."/>
            <person name="Elcheninov A.G."/>
            <person name="Klyukina A."/>
            <person name="Kublanov I.V."/>
            <person name="Frolov E.N."/>
            <person name="Podosokorskaya O.A."/>
        </authorList>
    </citation>
    <scope>NUCLEOTIDE SEQUENCE [LARGE SCALE GENOMIC DNA]</scope>
    <source>
        <strain evidence="2 3">4137-cl</strain>
    </source>
</reference>
<accession>A0ABU3NVM0</accession>
<feature type="transmembrane region" description="Helical" evidence="1">
    <location>
        <begin position="7"/>
        <end position="24"/>
    </location>
</feature>
<dbReference type="RefSeq" id="WP_413779398.1">
    <property type="nucleotide sequence ID" value="NZ_JAUOZS010000001.1"/>
</dbReference>
<comment type="caution">
    <text evidence="2">The sequence shown here is derived from an EMBL/GenBank/DDBJ whole genome shotgun (WGS) entry which is preliminary data.</text>
</comment>
<keyword evidence="1" id="KW-0472">Membrane</keyword>
<sequence>MAKRSTPFYLVAAIAAIVIIGSTLDILDAVFGTRMVAYSGSWLAVAVALLFIAYLVQAYKIWKKK</sequence>
<keyword evidence="1" id="KW-1133">Transmembrane helix</keyword>
<organism evidence="2 3">
    <name type="scientific">Anaeroselena agilis</name>
    <dbReference type="NCBI Taxonomy" id="3063788"/>
    <lineage>
        <taxon>Bacteria</taxon>
        <taxon>Bacillati</taxon>
        <taxon>Bacillota</taxon>
        <taxon>Negativicutes</taxon>
        <taxon>Acetonemataceae</taxon>
        <taxon>Anaeroselena</taxon>
    </lineage>
</organism>
<protein>
    <submittedName>
        <fullName evidence="2">Uncharacterized protein</fullName>
    </submittedName>
</protein>
<keyword evidence="1" id="KW-0812">Transmembrane</keyword>
<gene>
    <name evidence="2" type="ORF">Q4T40_06415</name>
</gene>